<name>A0ACA9MY46_9GLOM</name>
<evidence type="ECO:0000313" key="2">
    <source>
        <dbReference type="Proteomes" id="UP000789366"/>
    </source>
</evidence>
<feature type="non-terminal residue" evidence="1">
    <location>
        <position position="1"/>
    </location>
</feature>
<comment type="caution">
    <text evidence="1">The sequence shown here is derived from an EMBL/GenBank/DDBJ whole genome shotgun (WGS) entry which is preliminary data.</text>
</comment>
<evidence type="ECO:0000313" key="1">
    <source>
        <dbReference type="EMBL" id="CAG8614279.1"/>
    </source>
</evidence>
<sequence length="43" mass="4763">EGAFTSNESLVLLFTVLQEIGIDDVVASCFLRNSRKRETGFSI</sequence>
<proteinExistence type="predicted"/>
<dbReference type="Proteomes" id="UP000789366">
    <property type="component" value="Unassembled WGS sequence"/>
</dbReference>
<protein>
    <submittedName>
        <fullName evidence="1">4208_t:CDS:1</fullName>
    </submittedName>
</protein>
<reference evidence="1" key="1">
    <citation type="submission" date="2021-06" db="EMBL/GenBank/DDBJ databases">
        <authorList>
            <person name="Kallberg Y."/>
            <person name="Tangrot J."/>
            <person name="Rosling A."/>
        </authorList>
    </citation>
    <scope>NUCLEOTIDE SEQUENCE</scope>
    <source>
        <strain evidence="1">28 12/20/2015</strain>
    </source>
</reference>
<dbReference type="EMBL" id="CAJVPW010010340">
    <property type="protein sequence ID" value="CAG8614279.1"/>
    <property type="molecule type" value="Genomic_DNA"/>
</dbReference>
<gene>
    <name evidence="1" type="ORF">SPELUC_LOCUS7616</name>
</gene>
<keyword evidence="2" id="KW-1185">Reference proteome</keyword>
<accession>A0ACA9MY46</accession>
<organism evidence="1 2">
    <name type="scientific">Cetraspora pellucida</name>
    <dbReference type="NCBI Taxonomy" id="1433469"/>
    <lineage>
        <taxon>Eukaryota</taxon>
        <taxon>Fungi</taxon>
        <taxon>Fungi incertae sedis</taxon>
        <taxon>Mucoromycota</taxon>
        <taxon>Glomeromycotina</taxon>
        <taxon>Glomeromycetes</taxon>
        <taxon>Diversisporales</taxon>
        <taxon>Gigasporaceae</taxon>
        <taxon>Cetraspora</taxon>
    </lineage>
</organism>